<sequence length="83" mass="10014">IIGLYVGFVWLVGKFVRLFFTSISYRIMFDEMPNVDKVLKLCLDIFMVRESKSFKLEEDLFAKLMFLYRSPETLIKWTKYKRA</sequence>
<organism evidence="2 3">
    <name type="scientific">Nematostella vectensis</name>
    <name type="common">Starlet sea anemone</name>
    <dbReference type="NCBI Taxonomy" id="45351"/>
    <lineage>
        <taxon>Eukaryota</taxon>
        <taxon>Metazoa</taxon>
        <taxon>Cnidaria</taxon>
        <taxon>Anthozoa</taxon>
        <taxon>Hexacorallia</taxon>
        <taxon>Actiniaria</taxon>
        <taxon>Edwardsiidae</taxon>
        <taxon>Nematostella</taxon>
    </lineage>
</organism>
<dbReference type="PANTHER" id="PTHR47049">
    <property type="entry name" value="PIEZO-TYPE MECHANOSENSITIVE ION CHANNEL HOMOLOG"/>
    <property type="match status" value="1"/>
</dbReference>
<dbReference type="PhylomeDB" id="A7RMM2"/>
<accession>A7RMM2</accession>
<dbReference type="InterPro" id="IPR027272">
    <property type="entry name" value="Piezo"/>
</dbReference>
<dbReference type="EMBL" id="DS469520">
    <property type="protein sequence ID" value="EDO47369.1"/>
    <property type="molecule type" value="Genomic_DNA"/>
</dbReference>
<dbReference type="InParanoid" id="A7RMM2"/>
<dbReference type="eggNOG" id="KOG1893">
    <property type="taxonomic scope" value="Eukaryota"/>
</dbReference>
<feature type="domain" description="Piezo non-specific cation channel cap" evidence="1">
    <location>
        <begin position="1"/>
        <end position="79"/>
    </location>
</feature>
<protein>
    <recommendedName>
        <fullName evidence="1">Piezo non-specific cation channel cap domain-containing protein</fullName>
    </recommendedName>
</protein>
<name>A7RMM2_NEMVE</name>
<dbReference type="AlphaFoldDB" id="A7RMM2"/>
<gene>
    <name evidence="2" type="ORF">NEMVEDRAFT_v1g86794</name>
</gene>
<evidence type="ECO:0000313" key="3">
    <source>
        <dbReference type="Proteomes" id="UP000001593"/>
    </source>
</evidence>
<dbReference type="HOGENOM" id="CLU_165710_0_0_1"/>
<keyword evidence="3" id="KW-1185">Reference proteome</keyword>
<reference evidence="2 3" key="1">
    <citation type="journal article" date="2007" name="Science">
        <title>Sea anemone genome reveals ancestral eumetazoan gene repertoire and genomic organization.</title>
        <authorList>
            <person name="Putnam N.H."/>
            <person name="Srivastava M."/>
            <person name="Hellsten U."/>
            <person name="Dirks B."/>
            <person name="Chapman J."/>
            <person name="Salamov A."/>
            <person name="Terry A."/>
            <person name="Shapiro H."/>
            <person name="Lindquist E."/>
            <person name="Kapitonov V.V."/>
            <person name="Jurka J."/>
            <person name="Genikhovich G."/>
            <person name="Grigoriev I.V."/>
            <person name="Lucas S.M."/>
            <person name="Steele R.E."/>
            <person name="Finnerty J.R."/>
            <person name="Technau U."/>
            <person name="Martindale M.Q."/>
            <person name="Rokhsar D.S."/>
        </authorList>
    </citation>
    <scope>NUCLEOTIDE SEQUENCE [LARGE SCALE GENOMIC DNA]</scope>
    <source>
        <strain evidence="3">CH2 X CH6</strain>
    </source>
</reference>
<dbReference type="GO" id="GO:0008381">
    <property type="term" value="F:mechanosensitive monoatomic ion channel activity"/>
    <property type="evidence" value="ECO:0007669"/>
    <property type="project" value="InterPro"/>
</dbReference>
<dbReference type="PANTHER" id="PTHR47049:SF2">
    <property type="entry name" value="PIEZO-TYPE MECHANOSENSITIVE ION CHANNEL HOMOLOG"/>
    <property type="match status" value="1"/>
</dbReference>
<proteinExistence type="predicted"/>
<dbReference type="STRING" id="45351.A7RMM2"/>
<dbReference type="Pfam" id="PF12166">
    <property type="entry name" value="Piezo_cap"/>
    <property type="match status" value="1"/>
</dbReference>
<dbReference type="GO" id="GO:0016020">
    <property type="term" value="C:membrane"/>
    <property type="evidence" value="ECO:0007669"/>
    <property type="project" value="InterPro"/>
</dbReference>
<dbReference type="InterPro" id="IPR031334">
    <property type="entry name" value="Piezo_cap_dom"/>
</dbReference>
<dbReference type="Proteomes" id="UP000001593">
    <property type="component" value="Unassembled WGS sequence"/>
</dbReference>
<evidence type="ECO:0000259" key="1">
    <source>
        <dbReference type="Pfam" id="PF12166"/>
    </source>
</evidence>
<feature type="non-terminal residue" evidence="2">
    <location>
        <position position="1"/>
    </location>
</feature>
<evidence type="ECO:0000313" key="2">
    <source>
        <dbReference type="EMBL" id="EDO47369.1"/>
    </source>
</evidence>